<dbReference type="InterPro" id="IPR019644">
    <property type="entry name" value="DUF2508"/>
</dbReference>
<dbReference type="Pfam" id="PF10704">
    <property type="entry name" value="DUF2508"/>
    <property type="match status" value="1"/>
</dbReference>
<accession>A0A1B9B037</accession>
<dbReference type="Proteomes" id="UP000092578">
    <property type="component" value="Unassembled WGS sequence"/>
</dbReference>
<protein>
    <recommendedName>
        <fullName evidence="3">DUF2508 domain-containing protein</fullName>
    </recommendedName>
</protein>
<proteinExistence type="predicted"/>
<keyword evidence="2" id="KW-1185">Reference proteome</keyword>
<evidence type="ECO:0000313" key="1">
    <source>
        <dbReference type="EMBL" id="OCA89368.1"/>
    </source>
</evidence>
<dbReference type="EMBL" id="MAYT01000010">
    <property type="protein sequence ID" value="OCA89368.1"/>
    <property type="molecule type" value="Genomic_DNA"/>
</dbReference>
<dbReference type="AlphaFoldDB" id="A0A1B9B037"/>
<reference evidence="2" key="1">
    <citation type="submission" date="2016-05" db="EMBL/GenBank/DDBJ databases">
        <authorList>
            <person name="Liu B."/>
            <person name="Wang J."/>
            <person name="Zhu Y."/>
            <person name="Liu G."/>
            <person name="Chen Q."/>
            <person name="Chen Z."/>
            <person name="Lan J."/>
            <person name="Che J."/>
            <person name="Ge C."/>
            <person name="Shi H."/>
            <person name="Pan Z."/>
            <person name="Liu X."/>
        </authorList>
    </citation>
    <scope>NUCLEOTIDE SEQUENCE [LARGE SCALE GENOMIC DNA]</scope>
    <source>
        <strain evidence="2">FJAT-27215</strain>
    </source>
</reference>
<evidence type="ECO:0008006" key="3">
    <source>
        <dbReference type="Google" id="ProtNLM"/>
    </source>
</evidence>
<organism evidence="1 2">
    <name type="scientific">Pseudobacillus wudalianchiensis</name>
    <dbReference type="NCBI Taxonomy" id="1743143"/>
    <lineage>
        <taxon>Bacteria</taxon>
        <taxon>Bacillati</taxon>
        <taxon>Bacillota</taxon>
        <taxon>Bacilli</taxon>
        <taxon>Bacillales</taxon>
        <taxon>Bacillaceae</taxon>
        <taxon>Pseudobacillus</taxon>
    </lineage>
</organism>
<sequence length="72" mass="8972">MFFRKKAKLQAAYNDQLIQLLEKSRKEWFKHRELLRLSFEPNEELAAQTKMYEARYFFLFREARKRNISIKQ</sequence>
<name>A0A1B9B037_9BACI</name>
<evidence type="ECO:0000313" key="2">
    <source>
        <dbReference type="Proteomes" id="UP000092578"/>
    </source>
</evidence>
<dbReference type="RefSeq" id="WP_065410021.1">
    <property type="nucleotide sequence ID" value="NZ_MAYT01000010.1"/>
</dbReference>
<comment type="caution">
    <text evidence="1">The sequence shown here is derived from an EMBL/GenBank/DDBJ whole genome shotgun (WGS) entry which is preliminary data.</text>
</comment>
<gene>
    <name evidence="1" type="ORF">A8F95_21280</name>
</gene>